<keyword evidence="9 12" id="KW-0472">Membrane</keyword>
<evidence type="ECO:0000256" key="8">
    <source>
        <dbReference type="ARBA" id="ARBA00023128"/>
    </source>
</evidence>
<sequence>MSRKMNQLITSGFRKWCYDLSGYNKLGLWHDDLLHENDDVVEALRRLPQEIKDQRAFRIIRAMQLDACKRILPQEQWTKMEEDIRYLRPYVDEVIKERKERENWEAS</sequence>
<keyword evidence="4 12" id="KW-0813">Transport</keyword>
<evidence type="ECO:0000256" key="10">
    <source>
        <dbReference type="ARBA" id="ARBA00038521"/>
    </source>
</evidence>
<evidence type="ECO:0000256" key="6">
    <source>
        <dbReference type="ARBA" id="ARBA00022792"/>
    </source>
</evidence>
<evidence type="ECO:0000256" key="5">
    <source>
        <dbReference type="ARBA" id="ARBA00022660"/>
    </source>
</evidence>
<evidence type="ECO:0000256" key="11">
    <source>
        <dbReference type="ARBA" id="ARBA00046393"/>
    </source>
</evidence>
<dbReference type="InterPro" id="IPR003197">
    <property type="entry name" value="QCR7"/>
</dbReference>
<dbReference type="PANTHER" id="PTHR12022:SF0">
    <property type="entry name" value="CYTOCHROME B-C1 COMPLEX SUBUNIT 7"/>
    <property type="match status" value="1"/>
</dbReference>
<name>A0A6I9W199_9HYME</name>
<dbReference type="RefSeq" id="XP_011634795.1">
    <property type="nucleotide sequence ID" value="XM_011636493.2"/>
</dbReference>
<evidence type="ECO:0000256" key="3">
    <source>
        <dbReference type="ARBA" id="ARBA00016323"/>
    </source>
</evidence>
<dbReference type="KEGG" id="pbar:105425636"/>
<dbReference type="PIRSF" id="PIRSF000022">
    <property type="entry name" value="Bc1_14K"/>
    <property type="match status" value="1"/>
</dbReference>
<dbReference type="InterPro" id="IPR036544">
    <property type="entry name" value="QCR7_sf"/>
</dbReference>
<dbReference type="Proteomes" id="UP000504615">
    <property type="component" value="Unplaced"/>
</dbReference>
<comment type="similarity">
    <text evidence="2 12">Belongs to the UQCRB/QCR7 family.</text>
</comment>
<organism evidence="13 14">
    <name type="scientific">Pogonomyrmex barbatus</name>
    <name type="common">red harvester ant</name>
    <dbReference type="NCBI Taxonomy" id="144034"/>
    <lineage>
        <taxon>Eukaryota</taxon>
        <taxon>Metazoa</taxon>
        <taxon>Ecdysozoa</taxon>
        <taxon>Arthropoda</taxon>
        <taxon>Hexapoda</taxon>
        <taxon>Insecta</taxon>
        <taxon>Pterygota</taxon>
        <taxon>Neoptera</taxon>
        <taxon>Endopterygota</taxon>
        <taxon>Hymenoptera</taxon>
        <taxon>Apocrita</taxon>
        <taxon>Aculeata</taxon>
        <taxon>Formicoidea</taxon>
        <taxon>Formicidae</taxon>
        <taxon>Myrmicinae</taxon>
        <taxon>Pogonomyrmex</taxon>
    </lineage>
</organism>
<dbReference type="GO" id="GO:0006122">
    <property type="term" value="P:mitochondrial electron transport, ubiquinol to cytochrome c"/>
    <property type="evidence" value="ECO:0007669"/>
    <property type="project" value="InterPro"/>
</dbReference>
<evidence type="ECO:0000256" key="7">
    <source>
        <dbReference type="ARBA" id="ARBA00022982"/>
    </source>
</evidence>
<proteinExistence type="inferred from homology"/>
<keyword evidence="5 12" id="KW-0679">Respiratory chain</keyword>
<comment type="subunit">
    <text evidence="10">Component of the ubiquinol-cytochrome c oxidoreductase (cytochrome b-c1 complex, complex III, CIII), a multisubunit enzyme composed of 3 respiratory subunits cytochrome b, cytochrome c1 and Rieske protein, 2 core protein subunits, and additional low-molecular weight protein subunits. The complex exists as an obligatory dimer and forms supercomplexes (SCs) in the inner mitochondrial membrane with cytochrome c oxidase (complex IV, CIV).</text>
</comment>
<keyword evidence="8 12" id="KW-0496">Mitochondrion</keyword>
<evidence type="ECO:0000313" key="14">
    <source>
        <dbReference type="RefSeq" id="XP_011634795.1"/>
    </source>
</evidence>
<dbReference type="SUPFAM" id="SSF81524">
    <property type="entry name" value="14 kDa protein of cytochrome bc1 complex (Ubiquinol-cytochrome c reductase)"/>
    <property type="match status" value="1"/>
</dbReference>
<evidence type="ECO:0000256" key="4">
    <source>
        <dbReference type="ARBA" id="ARBA00022448"/>
    </source>
</evidence>
<dbReference type="FunFam" id="1.10.1090.10:FF:000001">
    <property type="entry name" value="Cytochrome b-c1 complex subunit 7"/>
    <property type="match status" value="1"/>
</dbReference>
<keyword evidence="13" id="KW-1185">Reference proteome</keyword>
<comment type="subcellular location">
    <subcellularLocation>
        <location evidence="1">Mitochondrion inner membrane</location>
        <topology evidence="1">Peripheral membrane protein</topology>
        <orientation evidence="1">Matrix side</orientation>
    </subcellularLocation>
</comment>
<protein>
    <recommendedName>
        <fullName evidence="3 12">Cytochrome b-c1 complex subunit 7</fullName>
    </recommendedName>
</protein>
<dbReference type="PANTHER" id="PTHR12022">
    <property type="entry name" value="UBIQUINOL-CYTOCHROME C REDUCTASE COMPLEX 14 KD PROTEIN"/>
    <property type="match status" value="1"/>
</dbReference>
<dbReference type="AlphaFoldDB" id="A0A6I9W199"/>
<keyword evidence="6 12" id="KW-0999">Mitochondrion inner membrane</keyword>
<accession>A0A6I9W199</accession>
<dbReference type="GO" id="GO:0045275">
    <property type="term" value="C:respiratory chain complex III"/>
    <property type="evidence" value="ECO:0007669"/>
    <property type="project" value="InterPro"/>
</dbReference>
<gene>
    <name evidence="14" type="primary">LOC105425636</name>
</gene>
<evidence type="ECO:0000256" key="9">
    <source>
        <dbReference type="ARBA" id="ARBA00023136"/>
    </source>
</evidence>
<dbReference type="OrthoDB" id="425749at2759"/>
<evidence type="ECO:0000256" key="1">
    <source>
        <dbReference type="ARBA" id="ARBA00004443"/>
    </source>
</evidence>
<dbReference type="GeneID" id="105425636"/>
<dbReference type="Pfam" id="PF02271">
    <property type="entry name" value="UCR_14kD"/>
    <property type="match status" value="1"/>
</dbReference>
<evidence type="ECO:0000256" key="2">
    <source>
        <dbReference type="ARBA" id="ARBA00008554"/>
    </source>
</evidence>
<reference evidence="14" key="1">
    <citation type="submission" date="2025-08" db="UniProtKB">
        <authorList>
            <consortium name="RefSeq"/>
        </authorList>
    </citation>
    <scope>IDENTIFICATION</scope>
</reference>
<evidence type="ECO:0000313" key="13">
    <source>
        <dbReference type="Proteomes" id="UP000504615"/>
    </source>
</evidence>
<comment type="subunit">
    <text evidence="11">Component of the ubiquinol-cytochrome c oxidoreductase (cytochrome b-c1 complex, complex III, CIII), a multisubunit enzyme composed of 11 subunits. The complex is composed of 3 respiratory subunits cytochrome b, cytochrome c1 and Rieske protein UQCRFS1, 2 core protein subunits UQCRC1/QCR1 and UQCRC2/QCR2, and 6 low-molecular weight protein subunits UQCRH/QCR6, UQCRB/QCR7, UQCRQ/QCR8, UQCR10/QCR9, UQCR11/QCR10 and subunit 9, the cleavage product of Rieske protein UQCRFS1. The complex exists as an obligatory dimer and forms supercomplexes (SCs) in the inner mitochondrial membrane with NADH-ubiquinone oxidoreductase (complex I, CI) and cytochrome c oxidase (complex IV, CIV), resulting in different assemblies (supercomplex SCI(1)III(2)IV(1) and megacomplex MCI(2)III(2)IV(2)).</text>
</comment>
<dbReference type="GO" id="GO:0005743">
    <property type="term" value="C:mitochondrial inner membrane"/>
    <property type="evidence" value="ECO:0007669"/>
    <property type="project" value="UniProtKB-SubCell"/>
</dbReference>
<comment type="function">
    <text evidence="12">Component of the ubiquinol-cytochrome c oxidoreductase, a multisubunit transmembrane complex that is part of the mitochondrial electron transport chain which drives oxidative phosphorylation.</text>
</comment>
<keyword evidence="7 12" id="KW-0249">Electron transport</keyword>
<dbReference type="Gene3D" id="1.10.1090.10">
    <property type="entry name" value="Cytochrome b-c1 complex subunit 7"/>
    <property type="match status" value="1"/>
</dbReference>
<evidence type="ECO:0000256" key="12">
    <source>
        <dbReference type="PIRNR" id="PIRNR000022"/>
    </source>
</evidence>